<evidence type="ECO:0000313" key="2">
    <source>
        <dbReference type="EMBL" id="RAK65185.1"/>
    </source>
</evidence>
<feature type="domain" description="Cupin type-2" evidence="1">
    <location>
        <begin position="45"/>
        <end position="108"/>
    </location>
</feature>
<dbReference type="PANTHER" id="PTHR36440">
    <property type="entry name" value="PUTATIVE (AFU_ORTHOLOGUE AFUA_8G07350)-RELATED"/>
    <property type="match status" value="1"/>
</dbReference>
<gene>
    <name evidence="2" type="ORF">DLM85_16745</name>
</gene>
<protein>
    <submittedName>
        <fullName evidence="2">Cupin domain-containing protein</fullName>
    </submittedName>
</protein>
<dbReference type="CDD" id="cd02208">
    <property type="entry name" value="cupin_RmlC-like"/>
    <property type="match status" value="1"/>
</dbReference>
<sequence>MKTNLPKLPNPTYPHTIENGLGETLTFLRLQPEPDGDRLIVENAVTPGQGPPMHTHWLQDECLTVAEGRLAYQLPGQPTQYAGPGDTVLFRRGTPHRFWNAGDELLRCTGWIKPAHTIVFFLSAIYDAQVKSGQHRPEQFDAAYLMTRYAREYDMTDIPGFVKRVVIPATYRVGRLLGKYRKFKGAPQPVLG</sequence>
<dbReference type="EMBL" id="QHKM01000005">
    <property type="protein sequence ID" value="RAK65185.1"/>
    <property type="molecule type" value="Genomic_DNA"/>
</dbReference>
<dbReference type="InterPro" id="IPR011051">
    <property type="entry name" value="RmlC_Cupin_sf"/>
</dbReference>
<accession>A0A328BET1</accession>
<dbReference type="Pfam" id="PF07883">
    <property type="entry name" value="Cupin_2"/>
    <property type="match status" value="1"/>
</dbReference>
<dbReference type="InterPro" id="IPR013096">
    <property type="entry name" value="Cupin_2"/>
</dbReference>
<comment type="caution">
    <text evidence="2">The sequence shown here is derived from an EMBL/GenBank/DDBJ whole genome shotgun (WGS) entry which is preliminary data.</text>
</comment>
<evidence type="ECO:0000313" key="3">
    <source>
        <dbReference type="Proteomes" id="UP000248553"/>
    </source>
</evidence>
<dbReference type="PANTHER" id="PTHR36440:SF1">
    <property type="entry name" value="PUTATIVE (AFU_ORTHOLOGUE AFUA_8G07350)-RELATED"/>
    <property type="match status" value="1"/>
</dbReference>
<dbReference type="AlphaFoldDB" id="A0A328BET1"/>
<evidence type="ECO:0000259" key="1">
    <source>
        <dbReference type="Pfam" id="PF07883"/>
    </source>
</evidence>
<proteinExistence type="predicted"/>
<reference evidence="3" key="1">
    <citation type="submission" date="2018-05" db="EMBL/GenBank/DDBJ databases">
        <authorList>
            <person name="Nie L."/>
        </authorList>
    </citation>
    <scope>NUCLEOTIDE SEQUENCE [LARGE SCALE GENOMIC DNA]</scope>
    <source>
        <strain evidence="3">NL</strain>
    </source>
</reference>
<dbReference type="Gene3D" id="2.60.120.10">
    <property type="entry name" value="Jelly Rolls"/>
    <property type="match status" value="1"/>
</dbReference>
<name>A0A328BET1_9BACT</name>
<organism evidence="2 3">
    <name type="scientific">Hymenobacter edaphi</name>
    <dbReference type="NCBI Taxonomy" id="2211146"/>
    <lineage>
        <taxon>Bacteria</taxon>
        <taxon>Pseudomonadati</taxon>
        <taxon>Bacteroidota</taxon>
        <taxon>Cytophagia</taxon>
        <taxon>Cytophagales</taxon>
        <taxon>Hymenobacteraceae</taxon>
        <taxon>Hymenobacter</taxon>
    </lineage>
</organism>
<dbReference type="SUPFAM" id="SSF51182">
    <property type="entry name" value="RmlC-like cupins"/>
    <property type="match status" value="1"/>
</dbReference>
<dbReference type="Proteomes" id="UP000248553">
    <property type="component" value="Unassembled WGS sequence"/>
</dbReference>
<dbReference type="InterPro" id="IPR053146">
    <property type="entry name" value="QDO-like"/>
</dbReference>
<dbReference type="RefSeq" id="WP_111479270.1">
    <property type="nucleotide sequence ID" value="NZ_QHKM01000005.1"/>
</dbReference>
<dbReference type="InterPro" id="IPR014710">
    <property type="entry name" value="RmlC-like_jellyroll"/>
</dbReference>
<keyword evidence="3" id="KW-1185">Reference proteome</keyword>
<dbReference type="OrthoDB" id="1423961at2"/>